<dbReference type="PANTHER" id="PTHR31286:SF167">
    <property type="entry name" value="OS09G0268800 PROTEIN"/>
    <property type="match status" value="1"/>
</dbReference>
<keyword evidence="3" id="KW-1185">Reference proteome</keyword>
<feature type="domain" description="DUF4283" evidence="1">
    <location>
        <begin position="39"/>
        <end position="108"/>
    </location>
</feature>
<dbReference type="Proteomes" id="UP000323000">
    <property type="component" value="Chromosome 1"/>
</dbReference>
<proteinExistence type="predicted"/>
<dbReference type="InterPro" id="IPR025558">
    <property type="entry name" value="DUF4283"/>
</dbReference>
<gene>
    <name evidence="2" type="ORF">EZV62_001066</name>
</gene>
<dbReference type="Pfam" id="PF14111">
    <property type="entry name" value="DUF4283"/>
    <property type="match status" value="1"/>
</dbReference>
<name>A0A5C7IT16_9ROSI</name>
<evidence type="ECO:0000259" key="1">
    <source>
        <dbReference type="Pfam" id="PF14111"/>
    </source>
</evidence>
<dbReference type="OrthoDB" id="1750606at2759"/>
<dbReference type="AlphaFoldDB" id="A0A5C7IT16"/>
<organism evidence="2 3">
    <name type="scientific">Acer yangbiense</name>
    <dbReference type="NCBI Taxonomy" id="1000413"/>
    <lineage>
        <taxon>Eukaryota</taxon>
        <taxon>Viridiplantae</taxon>
        <taxon>Streptophyta</taxon>
        <taxon>Embryophyta</taxon>
        <taxon>Tracheophyta</taxon>
        <taxon>Spermatophyta</taxon>
        <taxon>Magnoliopsida</taxon>
        <taxon>eudicotyledons</taxon>
        <taxon>Gunneridae</taxon>
        <taxon>Pentapetalae</taxon>
        <taxon>rosids</taxon>
        <taxon>malvids</taxon>
        <taxon>Sapindales</taxon>
        <taxon>Sapindaceae</taxon>
        <taxon>Hippocastanoideae</taxon>
        <taxon>Acereae</taxon>
        <taxon>Acer</taxon>
    </lineage>
</organism>
<accession>A0A5C7IT16</accession>
<sequence>MGMEEIVNFYATMSLKEREGPVRRLRDGLKVEGGKKMALCLAGKILSQDLVNRDVFRSVISKIWRVRGEMEIEVLDSNTYAFHFQFPDDRRKILASGSWSFDDSLIVLMEPIGKRDLKSLKFCKAKFWIQISNIPILCMTKEIGRFLGSIVGEVGEVDTGSSGDCLGDGEETVMPIQWGGKPLNGKVNGIDRPNDLVEEVRRYRQRNVVPEKSNAGKRVELANEISWKGIVDSGANLGGISNFNLGVDSSCDSRDRSK</sequence>
<dbReference type="InterPro" id="IPR040256">
    <property type="entry name" value="At4g02000-like"/>
</dbReference>
<dbReference type="PANTHER" id="PTHR31286">
    <property type="entry name" value="GLYCINE-RICH CELL WALL STRUCTURAL PROTEIN 1.8-LIKE"/>
    <property type="match status" value="1"/>
</dbReference>
<reference evidence="3" key="1">
    <citation type="journal article" date="2019" name="Gigascience">
        <title>De novo genome assembly of the endangered Acer yangbiense, a plant species with extremely small populations endemic to Yunnan Province, China.</title>
        <authorList>
            <person name="Yang J."/>
            <person name="Wariss H.M."/>
            <person name="Tao L."/>
            <person name="Zhang R."/>
            <person name="Yun Q."/>
            <person name="Hollingsworth P."/>
            <person name="Dao Z."/>
            <person name="Luo G."/>
            <person name="Guo H."/>
            <person name="Ma Y."/>
            <person name="Sun W."/>
        </authorList>
    </citation>
    <scope>NUCLEOTIDE SEQUENCE [LARGE SCALE GENOMIC DNA]</scope>
    <source>
        <strain evidence="3">cv. Malutang</strain>
    </source>
</reference>
<dbReference type="EMBL" id="VAHF01000001">
    <property type="protein sequence ID" value="TXG72487.1"/>
    <property type="molecule type" value="Genomic_DNA"/>
</dbReference>
<evidence type="ECO:0000313" key="2">
    <source>
        <dbReference type="EMBL" id="TXG72487.1"/>
    </source>
</evidence>
<evidence type="ECO:0000313" key="3">
    <source>
        <dbReference type="Proteomes" id="UP000323000"/>
    </source>
</evidence>
<protein>
    <recommendedName>
        <fullName evidence="1">DUF4283 domain-containing protein</fullName>
    </recommendedName>
</protein>
<comment type="caution">
    <text evidence="2">The sequence shown here is derived from an EMBL/GenBank/DDBJ whole genome shotgun (WGS) entry which is preliminary data.</text>
</comment>